<dbReference type="SMART" id="SM00385">
    <property type="entry name" value="CYCLIN"/>
    <property type="match status" value="1"/>
</dbReference>
<dbReference type="PIRSF" id="PIRSF036580">
    <property type="entry name" value="Cyclin_L"/>
    <property type="match status" value="1"/>
</dbReference>
<dbReference type="PANTHER" id="PTHR10026">
    <property type="entry name" value="CYCLIN"/>
    <property type="match status" value="1"/>
</dbReference>
<evidence type="ECO:0000313" key="5">
    <source>
        <dbReference type="Proteomes" id="UP000663873"/>
    </source>
</evidence>
<dbReference type="SUPFAM" id="SSF47954">
    <property type="entry name" value="Cyclin-like"/>
    <property type="match status" value="1"/>
</dbReference>
<dbReference type="GO" id="GO:0016538">
    <property type="term" value="F:cyclin-dependent protein serine/threonine kinase regulator activity"/>
    <property type="evidence" value="ECO:0007669"/>
    <property type="project" value="InterPro"/>
</dbReference>
<sequence length="183" mass="21143">MPEYGRVVLTLSNVLLPPEKLYPNPTPSIIEGLPYDVEYDLRLIGCELIQSACLLLKLPQTAVATGQVLFHRYYYSSSFVRRPMEIFAMACTNLAAKIEENARRIRDVINVFHHIKQVRSGKTIRPLLVDQAYIDRKGEVIKAERRVLKELGFCVYVKHPHKMITMYLKVLEKEREKNLVQTA</sequence>
<dbReference type="Gene3D" id="1.10.472.10">
    <property type="entry name" value="Cyclin-like"/>
    <property type="match status" value="1"/>
</dbReference>
<dbReference type="InterPro" id="IPR043198">
    <property type="entry name" value="Cyclin/Ssn8"/>
</dbReference>
<gene>
    <name evidence="4" type="ORF">UJA718_LOCUS33659</name>
</gene>
<accession>A0A821FE55</accession>
<keyword evidence="1 2" id="KW-0195">Cyclin</keyword>
<dbReference type="Pfam" id="PF00134">
    <property type="entry name" value="Cyclin_N"/>
    <property type="match status" value="1"/>
</dbReference>
<dbReference type="Proteomes" id="UP000663873">
    <property type="component" value="Unassembled WGS sequence"/>
</dbReference>
<evidence type="ECO:0000313" key="4">
    <source>
        <dbReference type="EMBL" id="CAF4650073.1"/>
    </source>
</evidence>
<proteinExistence type="inferred from homology"/>
<protein>
    <recommendedName>
        <fullName evidence="3">Cyclin-like domain-containing protein</fullName>
    </recommendedName>
</protein>
<dbReference type="InterPro" id="IPR013763">
    <property type="entry name" value="Cyclin-like_dom"/>
</dbReference>
<reference evidence="4" key="1">
    <citation type="submission" date="2021-02" db="EMBL/GenBank/DDBJ databases">
        <authorList>
            <person name="Nowell W R."/>
        </authorList>
    </citation>
    <scope>NUCLEOTIDE SEQUENCE</scope>
</reference>
<feature type="domain" description="Cyclin-like" evidence="3">
    <location>
        <begin position="47"/>
        <end position="149"/>
    </location>
</feature>
<dbReference type="EMBL" id="CAJOBP010029778">
    <property type="protein sequence ID" value="CAF4650073.1"/>
    <property type="molecule type" value="Genomic_DNA"/>
</dbReference>
<comment type="similarity">
    <text evidence="2">Belongs to the cyclin family.</text>
</comment>
<evidence type="ECO:0000256" key="2">
    <source>
        <dbReference type="RuleBase" id="RU000383"/>
    </source>
</evidence>
<dbReference type="InterPro" id="IPR006671">
    <property type="entry name" value="Cyclin_N"/>
</dbReference>
<keyword evidence="5" id="KW-1185">Reference proteome</keyword>
<dbReference type="InterPro" id="IPR036915">
    <property type="entry name" value="Cyclin-like_sf"/>
</dbReference>
<comment type="caution">
    <text evidence="4">The sequence shown here is derived from an EMBL/GenBank/DDBJ whole genome shotgun (WGS) entry which is preliminary data.</text>
</comment>
<evidence type="ECO:0000256" key="1">
    <source>
        <dbReference type="ARBA" id="ARBA00023127"/>
    </source>
</evidence>
<name>A0A821FE55_9BILA</name>
<feature type="non-terminal residue" evidence="4">
    <location>
        <position position="1"/>
    </location>
</feature>
<dbReference type="AlphaFoldDB" id="A0A821FE55"/>
<dbReference type="GO" id="GO:0006357">
    <property type="term" value="P:regulation of transcription by RNA polymerase II"/>
    <property type="evidence" value="ECO:0007669"/>
    <property type="project" value="InterPro"/>
</dbReference>
<organism evidence="4 5">
    <name type="scientific">Rotaria socialis</name>
    <dbReference type="NCBI Taxonomy" id="392032"/>
    <lineage>
        <taxon>Eukaryota</taxon>
        <taxon>Metazoa</taxon>
        <taxon>Spiralia</taxon>
        <taxon>Gnathifera</taxon>
        <taxon>Rotifera</taxon>
        <taxon>Eurotatoria</taxon>
        <taxon>Bdelloidea</taxon>
        <taxon>Philodinida</taxon>
        <taxon>Philodinidae</taxon>
        <taxon>Rotaria</taxon>
    </lineage>
</organism>
<evidence type="ECO:0000259" key="3">
    <source>
        <dbReference type="SMART" id="SM00385"/>
    </source>
</evidence>